<dbReference type="KEGG" id="vg:80020358"/>
<reference evidence="1 2" key="1">
    <citation type="submission" date="2020-11" db="EMBL/GenBank/DDBJ databases">
        <authorList>
            <person name="Asamoah-Frimpong E.A."/>
            <person name="Attaran A."/>
            <person name="Berhane B."/>
            <person name="Boone B.K."/>
            <person name="Cesta G."/>
            <person name="Chorbajian C."/>
            <person name="Cowan J.T."/>
            <person name="Datu D.V."/>
            <person name="Der L."/>
            <person name="Egbunine A.O."/>
            <person name="Giampietro H."/>
            <person name="Gunnison R.P."/>
            <person name="Joseph M.A."/>
            <person name="Kiewe T."/>
            <person name="Oboh E.C."/>
            <person name="O'Neill K."/>
            <person name="Oxlaj J.A."/>
            <person name="Patel A.K."/>
            <person name="Saqaf K."/>
            <person name="Vuong K."/>
            <person name="Walker C."/>
            <person name="Wikina T."/>
            <person name="Yan T."/>
            <person name="Avazpour P."/>
            <person name="Kim F.M."/>
            <person name="Mason K.J."/>
            <person name="Nguyen D.A."/>
            <person name="Pettit S.M."/>
            <person name="Zhou O.J."/>
            <person name="Brissett D.L."/>
            <person name="Gualtieri C."/>
            <person name="Hufford T.M."/>
            <person name="Ko J.M."/>
            <person name="Novak J.K."/>
            <person name="Smith Z.M."/>
            <person name="Erill I."/>
            <person name="Caruso S.M."/>
            <person name="Garlena R.A."/>
            <person name="Russell D.A."/>
            <person name="Pope W.H."/>
            <person name="Jacobs-Sera D."/>
            <person name="Hatfull G.F."/>
        </authorList>
    </citation>
    <scope>NUCLEOTIDE SEQUENCE [LARGE SCALE GENOMIC DNA]</scope>
</reference>
<dbReference type="EMBL" id="MW291017">
    <property type="protein sequence ID" value="QPL14101.1"/>
    <property type="molecule type" value="Genomic_DNA"/>
</dbReference>
<proteinExistence type="predicted"/>
<organism evidence="1 2">
    <name type="scientific">Streptomyces phage TurkishDelight</name>
    <dbReference type="NCBI Taxonomy" id="2793708"/>
    <lineage>
        <taxon>Viruses</taxon>
        <taxon>Duplodnaviria</taxon>
        <taxon>Heunggongvirae</taxon>
        <taxon>Uroviricota</taxon>
        <taxon>Caudoviricetes</taxon>
        <taxon>Dolmabahcevirus</taxon>
        <taxon>Dolmabahcevirus turkishdelight</taxon>
    </lineage>
</organism>
<name>A0A7T0M123_9CAUD</name>
<dbReference type="Proteomes" id="UP000595090">
    <property type="component" value="Segment"/>
</dbReference>
<evidence type="ECO:0000313" key="1">
    <source>
        <dbReference type="EMBL" id="QPL14101.1"/>
    </source>
</evidence>
<evidence type="ECO:0000313" key="2">
    <source>
        <dbReference type="Proteomes" id="UP000595090"/>
    </source>
</evidence>
<sequence>MNLTMLQDLRNAVAELRRYEARLTPADATPQLLRELDQGLALARRLVAAAGNLPVTGCREHPDGPVDHDAGGCLLCNTRRRAAATTTRPGVPVETVLAAIEEHGHDEAVRLYGPLPVTRALAAAGRSTTSNLPPEHRGGRR</sequence>
<protein>
    <submittedName>
        <fullName evidence="1">Uncharacterized protein</fullName>
    </submittedName>
</protein>
<dbReference type="GeneID" id="80020358"/>
<gene>
    <name evidence="1" type="primary">72</name>
    <name evidence="1" type="ORF">SEA_TURKISHDELIGHT_72</name>
</gene>
<accession>A0A7T0M123</accession>
<dbReference type="RefSeq" id="YP_010755688.1">
    <property type="nucleotide sequence ID" value="NC_073473.1"/>
</dbReference>
<keyword evidence="2" id="KW-1185">Reference proteome</keyword>